<evidence type="ECO:0000313" key="2">
    <source>
        <dbReference type="Proteomes" id="UP000694851"/>
    </source>
</evidence>
<feature type="region of interest" description="Disordered" evidence="1">
    <location>
        <begin position="79"/>
        <end position="113"/>
    </location>
</feature>
<protein>
    <submittedName>
        <fullName evidence="3">Uncharacterized protein LOC109387158</fullName>
    </submittedName>
</protein>
<accession>A0A8B7RZD6</accession>
<dbReference type="PANTHER" id="PTHR37860">
    <property type="entry name" value="AGAP008810-PA"/>
    <property type="match status" value="1"/>
</dbReference>
<sequence>MAQQPGRASRLICLQSFQACVLREASYTELDALGPLAEKAKQRAQACNTSQKWRVESGSEAIDKLELGHELHCMHIPASHTRSVAPREQKRQLSARSPQAGALRTFGSEGGDSASVSSVFSERSAVETLELGLEFLLHKHTPHSQVILGHCQGQSDLWPAVGGEAQLEVKPVTAGSPVVLIRALAEQAGSKLSFSVSLSNLPSHQAKNREVEATLKVTQEVMLPLKGLHHDRSYSMALDVAHFPQVPPSPCLTACPLPKLVFWAGEERRASLQLTRDSHTSLVLDICGRNWELSKELQLSGRHGLPALRGCCPSRTSASAKVRCSKGEAKSTFILAEQEPRFYISTRLEAAKARYTNIIKLEQTFPRSLWLLCWQEAARGSRNTREEATMVGRVRKNGVLDQAGTQASVPKDLAPPSSSNSAPFQGIWSWRPCTSLWHLCPQEVSRKMARRRPSAGASLGPFPSLPGTLACRARRVPGGGRAGDRLRLATWAAHEDLSHRAGPGHTGVPCGPHCSEHLPAFGPLLLRPRRRAGSRHELTLTAGCASPPCLRRAVLALVCFRQDEGLPRTALTSEAASPSPVTSEPASASKAVLSEDRDCGCWDSGGPHTLPQLVPPGHLWLPGAAHMHMCAPGSSSTVWHTCHQCCA</sequence>
<evidence type="ECO:0000256" key="1">
    <source>
        <dbReference type="SAM" id="MobiDB-lite"/>
    </source>
</evidence>
<reference evidence="3" key="1">
    <citation type="submission" date="2025-08" db="UniProtKB">
        <authorList>
            <consortium name="RefSeq"/>
        </authorList>
    </citation>
    <scope>IDENTIFICATION</scope>
    <source>
        <tissue evidence="3">Muscle</tissue>
    </source>
</reference>
<dbReference type="AlphaFoldDB" id="A0A8B7RZD6"/>
<dbReference type="OrthoDB" id="6484170at2759"/>
<keyword evidence="2" id="KW-1185">Reference proteome</keyword>
<name>A0A8B7RZD6_HIPAR</name>
<proteinExistence type="predicted"/>
<organism evidence="2 3">
    <name type="scientific">Hipposideros armiger</name>
    <name type="common">Great Himalayan leaf-nosed bat</name>
    <dbReference type="NCBI Taxonomy" id="186990"/>
    <lineage>
        <taxon>Eukaryota</taxon>
        <taxon>Metazoa</taxon>
        <taxon>Chordata</taxon>
        <taxon>Craniata</taxon>
        <taxon>Vertebrata</taxon>
        <taxon>Euteleostomi</taxon>
        <taxon>Mammalia</taxon>
        <taxon>Eutheria</taxon>
        <taxon>Laurasiatheria</taxon>
        <taxon>Chiroptera</taxon>
        <taxon>Yinpterochiroptera</taxon>
        <taxon>Rhinolophoidea</taxon>
        <taxon>Hipposideridae</taxon>
        <taxon>Hipposideros</taxon>
    </lineage>
</organism>
<dbReference type="PANTHER" id="PTHR37860:SF2">
    <property type="entry name" value="VITELLOGENIN DOMAIN-CONTAINING PROTEIN"/>
    <property type="match status" value="1"/>
</dbReference>
<dbReference type="GeneID" id="109387158"/>
<dbReference type="Pfam" id="PF21013">
    <property type="entry name" value="LOC400499"/>
    <property type="match status" value="2"/>
</dbReference>
<dbReference type="RefSeq" id="XP_019506427.1">
    <property type="nucleotide sequence ID" value="XM_019650882.1"/>
</dbReference>
<gene>
    <name evidence="3" type="primary">LOC109387158</name>
</gene>
<evidence type="ECO:0000313" key="3">
    <source>
        <dbReference type="RefSeq" id="XP_019506427.1"/>
    </source>
</evidence>
<dbReference type="KEGG" id="hai:109387158"/>
<dbReference type="Proteomes" id="UP000694851">
    <property type="component" value="Unplaced"/>
</dbReference>
<dbReference type="InterPro" id="IPR048484">
    <property type="entry name" value="LOC400499-like"/>
</dbReference>